<dbReference type="GO" id="GO:0003964">
    <property type="term" value="F:RNA-directed DNA polymerase activity"/>
    <property type="evidence" value="ECO:0007669"/>
    <property type="project" value="UniProtKB-KW"/>
</dbReference>
<dbReference type="CDD" id="cd01647">
    <property type="entry name" value="RT_LTR"/>
    <property type="match status" value="1"/>
</dbReference>
<protein>
    <recommendedName>
        <fullName evidence="1">RNA-directed DNA polymerase</fullName>
        <ecNumber evidence="1">2.7.7.49</ecNumber>
    </recommendedName>
</protein>
<dbReference type="InterPro" id="IPR043502">
    <property type="entry name" value="DNA/RNA_pol_sf"/>
</dbReference>
<dbReference type="Pfam" id="PF17917">
    <property type="entry name" value="RT_RNaseH"/>
    <property type="match status" value="1"/>
</dbReference>
<dbReference type="GO" id="GO:0004519">
    <property type="term" value="F:endonuclease activity"/>
    <property type="evidence" value="ECO:0007669"/>
    <property type="project" value="UniProtKB-KW"/>
</dbReference>
<dbReference type="Pfam" id="PF00078">
    <property type="entry name" value="RVT_1"/>
    <property type="match status" value="1"/>
</dbReference>
<feature type="domain" description="Reverse transcriptase" evidence="10">
    <location>
        <begin position="1"/>
        <end position="157"/>
    </location>
</feature>
<accession>A0A164QHP1</accession>
<dbReference type="EC" id="2.7.7.49" evidence="1"/>
<dbReference type="Proteomes" id="UP000076858">
    <property type="component" value="Unassembled WGS sequence"/>
</dbReference>
<dbReference type="CDD" id="cd09274">
    <property type="entry name" value="RNase_HI_RT_Ty3"/>
    <property type="match status" value="1"/>
</dbReference>
<dbReference type="EMBL" id="LRGB01002408">
    <property type="protein sequence ID" value="KZS07762.1"/>
    <property type="molecule type" value="Genomic_DNA"/>
</dbReference>
<dbReference type="GO" id="GO:0006508">
    <property type="term" value="P:proteolysis"/>
    <property type="evidence" value="ECO:0007669"/>
    <property type="project" value="UniProtKB-KW"/>
</dbReference>
<evidence type="ECO:0000256" key="2">
    <source>
        <dbReference type="ARBA" id="ARBA00022670"/>
    </source>
</evidence>
<feature type="region of interest" description="Disordered" evidence="9">
    <location>
        <begin position="472"/>
        <end position="501"/>
    </location>
</feature>
<keyword evidence="12" id="KW-1185">Reference proteome</keyword>
<gene>
    <name evidence="11" type="ORF">APZ42_028456</name>
</gene>
<keyword evidence="6" id="KW-0255">Endonuclease</keyword>
<dbReference type="FunFam" id="3.30.70.270:FF:000020">
    <property type="entry name" value="Transposon Tf2-6 polyprotein-like Protein"/>
    <property type="match status" value="1"/>
</dbReference>
<keyword evidence="8" id="KW-0695">RNA-directed DNA polymerase</keyword>
<evidence type="ECO:0000256" key="8">
    <source>
        <dbReference type="ARBA" id="ARBA00022918"/>
    </source>
</evidence>
<dbReference type="STRING" id="35525.A0A164QHP1"/>
<dbReference type="PANTHER" id="PTHR37984:SF5">
    <property type="entry name" value="PROTEIN NYNRIN-LIKE"/>
    <property type="match status" value="1"/>
</dbReference>
<dbReference type="InterPro" id="IPR050951">
    <property type="entry name" value="Retrovirus_Pol_polyprotein"/>
</dbReference>
<evidence type="ECO:0000256" key="9">
    <source>
        <dbReference type="SAM" id="MobiDB-lite"/>
    </source>
</evidence>
<evidence type="ECO:0000256" key="1">
    <source>
        <dbReference type="ARBA" id="ARBA00012493"/>
    </source>
</evidence>
<keyword evidence="2" id="KW-0645">Protease</keyword>
<keyword evidence="4" id="KW-0548">Nucleotidyltransferase</keyword>
<dbReference type="SUPFAM" id="SSF56672">
    <property type="entry name" value="DNA/RNA polymerases"/>
    <property type="match status" value="1"/>
</dbReference>
<dbReference type="InterPro" id="IPR043128">
    <property type="entry name" value="Rev_trsase/Diguanyl_cyclase"/>
</dbReference>
<evidence type="ECO:0000256" key="3">
    <source>
        <dbReference type="ARBA" id="ARBA00022679"/>
    </source>
</evidence>
<dbReference type="Gene3D" id="3.10.20.370">
    <property type="match status" value="1"/>
</dbReference>
<evidence type="ECO:0000256" key="7">
    <source>
        <dbReference type="ARBA" id="ARBA00022801"/>
    </source>
</evidence>
<evidence type="ECO:0000259" key="10">
    <source>
        <dbReference type="PROSITE" id="PS50878"/>
    </source>
</evidence>
<reference evidence="11 12" key="1">
    <citation type="submission" date="2016-03" db="EMBL/GenBank/DDBJ databases">
        <title>EvidentialGene: Evidence-directed Construction of Genes on Genomes.</title>
        <authorList>
            <person name="Gilbert D.G."/>
            <person name="Choi J.-H."/>
            <person name="Mockaitis K."/>
            <person name="Colbourne J."/>
            <person name="Pfrender M."/>
        </authorList>
    </citation>
    <scope>NUCLEOTIDE SEQUENCE [LARGE SCALE GENOMIC DNA]</scope>
    <source>
        <strain evidence="11 12">Xinb3</strain>
        <tissue evidence="11">Complete organism</tissue>
    </source>
</reference>
<evidence type="ECO:0000256" key="4">
    <source>
        <dbReference type="ARBA" id="ARBA00022695"/>
    </source>
</evidence>
<organism evidence="11 12">
    <name type="scientific">Daphnia magna</name>
    <dbReference type="NCBI Taxonomy" id="35525"/>
    <lineage>
        <taxon>Eukaryota</taxon>
        <taxon>Metazoa</taxon>
        <taxon>Ecdysozoa</taxon>
        <taxon>Arthropoda</taxon>
        <taxon>Crustacea</taxon>
        <taxon>Branchiopoda</taxon>
        <taxon>Diplostraca</taxon>
        <taxon>Cladocera</taxon>
        <taxon>Anomopoda</taxon>
        <taxon>Daphniidae</taxon>
        <taxon>Daphnia</taxon>
    </lineage>
</organism>
<dbReference type="PROSITE" id="PS50878">
    <property type="entry name" value="RT_POL"/>
    <property type="match status" value="1"/>
</dbReference>
<dbReference type="PANTHER" id="PTHR37984">
    <property type="entry name" value="PROTEIN CBG26694"/>
    <property type="match status" value="1"/>
</dbReference>
<keyword evidence="7" id="KW-0378">Hydrolase</keyword>
<dbReference type="Gene3D" id="3.30.70.270">
    <property type="match status" value="2"/>
</dbReference>
<comment type="caution">
    <text evidence="11">The sequence shown here is derived from an EMBL/GenBank/DDBJ whole genome shotgun (WGS) entry which is preliminary data.</text>
</comment>
<sequence length="517" mass="57672">MGVIEPTQNSWRLKEVKTKDVYPLPRIDHALSQFEGAALFSVVDHQSGYWQVPVAEDDEPKTAFVTPDGLYQFRVMPFGLCSATSTFQRLMDMVLAGLKWTDCLVYMDDVVIFGKDAKEHLERLGKVFSCFRKANLNLKMEICAFGNERGRMLGLVVSKAGIELDPEHCEAIEMFPGPNPNANEKAKRKWVKSFVGLCSFYRKFVPNFVQVAYPLTVMDGKGVFCWGEPERNGFAELKAALVKAAQLAHPDYSKNFEVHPDACDYGIGVALMQERNGQPMPICFVSRILNKSERNYTITEKECLAIVWAVEKFRPYIWGTKIGVKTDHHALCWLMTKQKLSGWLERWSLSLQEPGEAVAMDQASNDQEWFPPVRKLHAEGGLTVPENNQGSYPLCPKLQELQDPEIGSREVEEAEGDNAGGGTLRAEAVIPADLLVATGPSQPKPVSAEDLMKAMVELREDEKDRLAMVQQRQKTQCDASVRTRKPSVNLSPGAEEGARGKVTALIRGSLQSDQAGQ</sequence>
<keyword evidence="5" id="KW-0540">Nuclease</keyword>
<evidence type="ECO:0000256" key="5">
    <source>
        <dbReference type="ARBA" id="ARBA00022722"/>
    </source>
</evidence>
<dbReference type="AlphaFoldDB" id="A0A164QHP1"/>
<dbReference type="InterPro" id="IPR000477">
    <property type="entry name" value="RT_dom"/>
</dbReference>
<proteinExistence type="predicted"/>
<keyword evidence="3" id="KW-0808">Transferase</keyword>
<evidence type="ECO:0000313" key="12">
    <source>
        <dbReference type="Proteomes" id="UP000076858"/>
    </source>
</evidence>
<dbReference type="FunFam" id="3.10.20.370:FF:000001">
    <property type="entry name" value="Retrovirus-related Pol polyprotein from transposon 17.6-like protein"/>
    <property type="match status" value="1"/>
</dbReference>
<dbReference type="Gene3D" id="3.10.10.10">
    <property type="entry name" value="HIV Type 1 Reverse Transcriptase, subunit A, domain 1"/>
    <property type="match status" value="1"/>
</dbReference>
<dbReference type="InterPro" id="IPR041373">
    <property type="entry name" value="RT_RNaseH"/>
</dbReference>
<name>A0A164QHP1_9CRUS</name>
<dbReference type="FunFam" id="3.10.10.10:FF:000007">
    <property type="entry name" value="Retrovirus-related Pol polyprotein from transposon 17.6-like Protein"/>
    <property type="match status" value="1"/>
</dbReference>
<dbReference type="GO" id="GO:0008233">
    <property type="term" value="F:peptidase activity"/>
    <property type="evidence" value="ECO:0007669"/>
    <property type="project" value="UniProtKB-KW"/>
</dbReference>
<evidence type="ECO:0000256" key="6">
    <source>
        <dbReference type="ARBA" id="ARBA00022759"/>
    </source>
</evidence>
<evidence type="ECO:0000313" key="11">
    <source>
        <dbReference type="EMBL" id="KZS07762.1"/>
    </source>
</evidence>